<protein>
    <recommendedName>
        <fullName evidence="1">Heterokaryon incompatibility domain-containing protein</fullName>
    </recommendedName>
</protein>
<dbReference type="InterPro" id="IPR010730">
    <property type="entry name" value="HET"/>
</dbReference>
<evidence type="ECO:0000313" key="3">
    <source>
        <dbReference type="Proteomes" id="UP000800092"/>
    </source>
</evidence>
<sequence length="294" mass="33536">MYQSLPTNGDGYLWVRLLALEEPLNEEEPLRCCLEPFKLHTSTSDLHKFKALSYVWGFSLYQSSIICNGEATNISSNLYDGLFAIWRRTPDAWVWADALCINQRDREETSIQVRNMDLIYSTAVQTCIWLGRLSDPEQTKQVFELSDRHHASFAKRIGPQTPFAMMTLTQGYEMTHNWVERTLGADGPRKVFDVVDQLVAHPWRPSSIKFRILPQEIAFEAMCKPTTCSMIVRSDIFHPPLIPKQAYTYLDDPGIYSRSGYPSIFWSFGDGLGQAMGCHRRLAAGDASHIASWT</sequence>
<dbReference type="Proteomes" id="UP000800092">
    <property type="component" value="Unassembled WGS sequence"/>
</dbReference>
<organism evidence="2 3">
    <name type="scientific">Viridothelium virens</name>
    <name type="common">Speckled blister lichen</name>
    <name type="synonym">Trypethelium virens</name>
    <dbReference type="NCBI Taxonomy" id="1048519"/>
    <lineage>
        <taxon>Eukaryota</taxon>
        <taxon>Fungi</taxon>
        <taxon>Dikarya</taxon>
        <taxon>Ascomycota</taxon>
        <taxon>Pezizomycotina</taxon>
        <taxon>Dothideomycetes</taxon>
        <taxon>Dothideomycetes incertae sedis</taxon>
        <taxon>Trypetheliales</taxon>
        <taxon>Trypetheliaceae</taxon>
        <taxon>Viridothelium</taxon>
    </lineage>
</organism>
<keyword evidence="3" id="KW-1185">Reference proteome</keyword>
<name>A0A6A6H8I4_VIRVR</name>
<dbReference type="PANTHER" id="PTHR24148">
    <property type="entry name" value="ANKYRIN REPEAT DOMAIN-CONTAINING PROTEIN 39 HOMOLOG-RELATED"/>
    <property type="match status" value="1"/>
</dbReference>
<dbReference type="InterPro" id="IPR052895">
    <property type="entry name" value="HetReg/Transcr_Mod"/>
</dbReference>
<dbReference type="Pfam" id="PF06985">
    <property type="entry name" value="HET"/>
    <property type="match status" value="1"/>
</dbReference>
<gene>
    <name evidence="2" type="ORF">EV356DRAFT_502608</name>
</gene>
<dbReference type="PANTHER" id="PTHR24148:SF73">
    <property type="entry name" value="HET DOMAIN PROTEIN (AFU_ORTHOLOGUE AFUA_8G01020)"/>
    <property type="match status" value="1"/>
</dbReference>
<reference evidence="2" key="1">
    <citation type="journal article" date="2020" name="Stud. Mycol.">
        <title>101 Dothideomycetes genomes: a test case for predicting lifestyles and emergence of pathogens.</title>
        <authorList>
            <person name="Haridas S."/>
            <person name="Albert R."/>
            <person name="Binder M."/>
            <person name="Bloem J."/>
            <person name="Labutti K."/>
            <person name="Salamov A."/>
            <person name="Andreopoulos B."/>
            <person name="Baker S."/>
            <person name="Barry K."/>
            <person name="Bills G."/>
            <person name="Bluhm B."/>
            <person name="Cannon C."/>
            <person name="Castanera R."/>
            <person name="Culley D."/>
            <person name="Daum C."/>
            <person name="Ezra D."/>
            <person name="Gonzalez J."/>
            <person name="Henrissat B."/>
            <person name="Kuo A."/>
            <person name="Liang C."/>
            <person name="Lipzen A."/>
            <person name="Lutzoni F."/>
            <person name="Magnuson J."/>
            <person name="Mondo S."/>
            <person name="Nolan M."/>
            <person name="Ohm R."/>
            <person name="Pangilinan J."/>
            <person name="Park H.-J."/>
            <person name="Ramirez L."/>
            <person name="Alfaro M."/>
            <person name="Sun H."/>
            <person name="Tritt A."/>
            <person name="Yoshinaga Y."/>
            <person name="Zwiers L.-H."/>
            <person name="Turgeon B."/>
            <person name="Goodwin S."/>
            <person name="Spatafora J."/>
            <person name="Crous P."/>
            <person name="Grigoriev I."/>
        </authorList>
    </citation>
    <scope>NUCLEOTIDE SEQUENCE</scope>
    <source>
        <strain evidence="2">Tuck. ex Michener</strain>
    </source>
</reference>
<dbReference type="AlphaFoldDB" id="A0A6A6H8I4"/>
<accession>A0A6A6H8I4</accession>
<feature type="domain" description="Heterokaryon incompatibility" evidence="1">
    <location>
        <begin position="49"/>
        <end position="155"/>
    </location>
</feature>
<evidence type="ECO:0000259" key="1">
    <source>
        <dbReference type="Pfam" id="PF06985"/>
    </source>
</evidence>
<proteinExistence type="predicted"/>
<dbReference type="EMBL" id="ML991800">
    <property type="protein sequence ID" value="KAF2234257.1"/>
    <property type="molecule type" value="Genomic_DNA"/>
</dbReference>
<dbReference type="OrthoDB" id="2157530at2759"/>
<evidence type="ECO:0000313" key="2">
    <source>
        <dbReference type="EMBL" id="KAF2234257.1"/>
    </source>
</evidence>